<protein>
    <submittedName>
        <fullName evidence="2">Chromosomal replication initiator, DnaA C-terminal</fullName>
    </submittedName>
</protein>
<reference evidence="2" key="1">
    <citation type="submission" date="2020-05" db="EMBL/GenBank/DDBJ databases">
        <authorList>
            <person name="Chiriac C."/>
            <person name="Salcher M."/>
            <person name="Ghai R."/>
            <person name="Kavagutti S V."/>
        </authorList>
    </citation>
    <scope>NUCLEOTIDE SEQUENCE</scope>
</reference>
<sequence length="126" mass="14560">MLETKSETCNLCSEHPLDNPTKRLNSNQILESVCKFYAISPSLICGKLRYKAIVEARMVAAYLLRKDTYLNLSLKHIGMILGNKDHSTIMHAVKQIDNFIDVEPEFKMKVRDVFLQTYGNTIYFNR</sequence>
<organism evidence="2">
    <name type="scientific">uncultured Caudovirales phage</name>
    <dbReference type="NCBI Taxonomy" id="2100421"/>
    <lineage>
        <taxon>Viruses</taxon>
        <taxon>Duplodnaviria</taxon>
        <taxon>Heunggongvirae</taxon>
        <taxon>Uroviricota</taxon>
        <taxon>Caudoviricetes</taxon>
        <taxon>Peduoviridae</taxon>
        <taxon>Maltschvirus</taxon>
        <taxon>Maltschvirus maltsch</taxon>
    </lineage>
</organism>
<evidence type="ECO:0000313" key="2">
    <source>
        <dbReference type="EMBL" id="CAB5218787.1"/>
    </source>
</evidence>
<dbReference type="CDD" id="cd06571">
    <property type="entry name" value="Bac_DnaA_C"/>
    <property type="match status" value="1"/>
</dbReference>
<dbReference type="GO" id="GO:0003688">
    <property type="term" value="F:DNA replication origin binding"/>
    <property type="evidence" value="ECO:0007669"/>
    <property type="project" value="InterPro"/>
</dbReference>
<dbReference type="GO" id="GO:0006275">
    <property type="term" value="P:regulation of DNA replication"/>
    <property type="evidence" value="ECO:0007669"/>
    <property type="project" value="InterPro"/>
</dbReference>
<dbReference type="GO" id="GO:0006270">
    <property type="term" value="P:DNA replication initiation"/>
    <property type="evidence" value="ECO:0007669"/>
    <property type="project" value="InterPro"/>
</dbReference>
<dbReference type="EMBL" id="LR798266">
    <property type="protein sequence ID" value="CAB5218787.1"/>
    <property type="molecule type" value="Genomic_DNA"/>
</dbReference>
<evidence type="ECO:0000259" key="1">
    <source>
        <dbReference type="SMART" id="SM00760"/>
    </source>
</evidence>
<proteinExistence type="predicted"/>
<feature type="domain" description="Chromosomal replication initiator DnaA C-terminal" evidence="1">
    <location>
        <begin position="25"/>
        <end position="96"/>
    </location>
</feature>
<dbReference type="Gene3D" id="1.10.1750.10">
    <property type="match status" value="1"/>
</dbReference>
<dbReference type="PROSITE" id="PS01008">
    <property type="entry name" value="DNAA"/>
    <property type="match status" value="1"/>
</dbReference>
<dbReference type="InterPro" id="IPR010921">
    <property type="entry name" value="Trp_repressor/repl_initiator"/>
</dbReference>
<dbReference type="InterPro" id="IPR018312">
    <property type="entry name" value="Chromosome_initiator_DnaA_CS"/>
</dbReference>
<dbReference type="InterPro" id="IPR013159">
    <property type="entry name" value="DnaA_C"/>
</dbReference>
<dbReference type="PANTHER" id="PTHR30050">
    <property type="entry name" value="CHROMOSOMAL REPLICATION INITIATOR PROTEIN DNAA"/>
    <property type="match status" value="1"/>
</dbReference>
<dbReference type="SMART" id="SM00760">
    <property type="entry name" value="Bac_DnaA_C"/>
    <property type="match status" value="1"/>
</dbReference>
<gene>
    <name evidence="2" type="ORF">UFOVP215_4</name>
</gene>
<dbReference type="PANTHER" id="PTHR30050:SF2">
    <property type="entry name" value="CHROMOSOMAL REPLICATION INITIATOR PROTEIN DNAA"/>
    <property type="match status" value="1"/>
</dbReference>
<dbReference type="Pfam" id="PF08299">
    <property type="entry name" value="Bac_DnaA_C"/>
    <property type="match status" value="1"/>
</dbReference>
<name>A0A6J7WM09_9CAUD</name>
<accession>A0A6J7WM09</accession>
<dbReference type="GO" id="GO:0005524">
    <property type="term" value="F:ATP binding"/>
    <property type="evidence" value="ECO:0007669"/>
    <property type="project" value="InterPro"/>
</dbReference>
<dbReference type="GO" id="GO:0005886">
    <property type="term" value="C:plasma membrane"/>
    <property type="evidence" value="ECO:0007669"/>
    <property type="project" value="TreeGrafter"/>
</dbReference>
<dbReference type="SUPFAM" id="SSF48295">
    <property type="entry name" value="TrpR-like"/>
    <property type="match status" value="1"/>
</dbReference>